<keyword evidence="3" id="KW-1185">Reference proteome</keyword>
<dbReference type="InterPro" id="IPR058355">
    <property type="entry name" value="DUF8042"/>
</dbReference>
<dbReference type="Proteomes" id="UP000422764">
    <property type="component" value="Chromosome"/>
</dbReference>
<gene>
    <name evidence="2" type="ORF">GOM49_08155</name>
</gene>
<name>A0A6I6EVU3_9CLOT</name>
<dbReference type="AlphaFoldDB" id="A0A6I6EVU3"/>
<evidence type="ECO:0000313" key="2">
    <source>
        <dbReference type="EMBL" id="QGU95066.1"/>
    </source>
</evidence>
<reference evidence="2 3" key="1">
    <citation type="submission" date="2019-12" db="EMBL/GenBank/DDBJ databases">
        <title>Genome sequenceing of Clostridium bovifaecis.</title>
        <authorList>
            <person name="Yao Y."/>
        </authorList>
    </citation>
    <scope>NUCLEOTIDE SEQUENCE [LARGE SCALE GENOMIC DNA]</scope>
    <source>
        <strain evidence="2 3">BXX</strain>
    </source>
</reference>
<evidence type="ECO:0000313" key="3">
    <source>
        <dbReference type="Proteomes" id="UP000422764"/>
    </source>
</evidence>
<protein>
    <recommendedName>
        <fullName evidence="1">DUF8042 domain-containing protein</fullName>
    </recommendedName>
</protein>
<evidence type="ECO:0000259" key="1">
    <source>
        <dbReference type="Pfam" id="PF26154"/>
    </source>
</evidence>
<feature type="domain" description="DUF8042" evidence="1">
    <location>
        <begin position="1"/>
        <end position="111"/>
    </location>
</feature>
<dbReference type="EMBL" id="CP046522">
    <property type="protein sequence ID" value="QGU95066.1"/>
    <property type="molecule type" value="Genomic_DNA"/>
</dbReference>
<sequence length="112" mass="12911">MNNKIEILNTAQEYINSLKGGIIQTVNYYQNGEESKASDFIIKICDGIEWLAKALTLTHDVINSEEDLNQLNRKLEEIVEAFENEDYILISDLLEYEIMSILDEIQANIKQI</sequence>
<dbReference type="Pfam" id="PF26154">
    <property type="entry name" value="DUF8042"/>
    <property type="match status" value="1"/>
</dbReference>
<organism evidence="2 3">
    <name type="scientific">Clostridium bovifaecis</name>
    <dbReference type="NCBI Taxonomy" id="2184719"/>
    <lineage>
        <taxon>Bacteria</taxon>
        <taxon>Bacillati</taxon>
        <taxon>Bacillota</taxon>
        <taxon>Clostridia</taxon>
        <taxon>Eubacteriales</taxon>
        <taxon>Clostridiaceae</taxon>
        <taxon>Clostridium</taxon>
    </lineage>
</organism>
<accession>A0A6I6EVU3</accession>
<proteinExistence type="predicted"/>